<accession>A0AAJ0IV64</accession>
<comment type="caution">
    <text evidence="1">The sequence shown here is derived from an EMBL/GenBank/DDBJ whole genome shotgun (WGS) entry which is preliminary data.</text>
</comment>
<dbReference type="EMBL" id="JSYJ01000199">
    <property type="protein sequence ID" value="KHM90846.1"/>
    <property type="molecule type" value="Genomic_DNA"/>
</dbReference>
<dbReference type="Proteomes" id="UP000030969">
    <property type="component" value="Unassembled WGS sequence"/>
</dbReference>
<evidence type="ECO:0000313" key="1">
    <source>
        <dbReference type="EMBL" id="KHM90846.1"/>
    </source>
</evidence>
<organism evidence="1 2">
    <name type="scientific">Xanthomonas vesicatoria</name>
    <dbReference type="NCBI Taxonomy" id="56460"/>
    <lineage>
        <taxon>Bacteria</taxon>
        <taxon>Pseudomonadati</taxon>
        <taxon>Pseudomonadota</taxon>
        <taxon>Gammaproteobacteria</taxon>
        <taxon>Lysobacterales</taxon>
        <taxon>Lysobacteraceae</taxon>
        <taxon>Xanthomonas</taxon>
    </lineage>
</organism>
<name>A0AAJ0IV64_9XANT</name>
<protein>
    <submittedName>
        <fullName evidence="1">Uncharacterized protein</fullName>
    </submittedName>
</protein>
<gene>
    <name evidence="1" type="ORF">OR61_20770</name>
</gene>
<evidence type="ECO:0000313" key="2">
    <source>
        <dbReference type="Proteomes" id="UP000030969"/>
    </source>
</evidence>
<dbReference type="AlphaFoldDB" id="A0AAJ0IV64"/>
<sequence>MLACVVNRAVAARGTARTTRGHRWQCERIAGKPIARACLRRCDASTATRLAGPGVDTTNVTAPALQQAWRTTGVLA</sequence>
<reference evidence="1 2" key="1">
    <citation type="submission" date="2014-11" db="EMBL/GenBank/DDBJ databases">
        <title>Draft Genome Sequences of Xanthomonas vesicatoria Strains from the Balkan Peninsula.</title>
        <authorList>
            <person name="Vancheva T."/>
            <person name="Lefeuvre P."/>
            <person name="Bogatzevska N."/>
            <person name="Moncheva P."/>
            <person name="Koebnik R."/>
        </authorList>
    </citation>
    <scope>NUCLEOTIDE SEQUENCE [LARGE SCALE GENOMIC DNA]</scope>
    <source>
        <strain evidence="1 2">53M</strain>
    </source>
</reference>
<proteinExistence type="predicted"/>